<dbReference type="PANTHER" id="PTHR39179:SF1">
    <property type="entry name" value="SPORE COAT PROTEIN I"/>
    <property type="match status" value="1"/>
</dbReference>
<dbReference type="Pfam" id="PF01636">
    <property type="entry name" value="APH"/>
    <property type="match status" value="1"/>
</dbReference>
<dbReference type="PANTHER" id="PTHR39179">
    <property type="entry name" value="SPORE COAT PROTEIN I"/>
    <property type="match status" value="1"/>
</dbReference>
<reference evidence="2" key="2">
    <citation type="submission" date="2021-04" db="EMBL/GenBank/DDBJ databases">
        <authorList>
            <person name="Gilroy R."/>
        </authorList>
    </citation>
    <scope>NUCLEOTIDE SEQUENCE</scope>
    <source>
        <strain evidence="2">ChiGjej4B4-12881</strain>
    </source>
</reference>
<dbReference type="Proteomes" id="UP000886780">
    <property type="component" value="Unassembled WGS sequence"/>
</dbReference>
<evidence type="ECO:0000313" key="3">
    <source>
        <dbReference type="Proteomes" id="UP000886780"/>
    </source>
</evidence>
<gene>
    <name evidence="2" type="ORF">IAA28_08400</name>
</gene>
<dbReference type="AlphaFoldDB" id="A0A9D1W5R0"/>
<protein>
    <submittedName>
        <fullName evidence="2">Phosphotransferase</fullName>
    </submittedName>
</protein>
<dbReference type="InterPro" id="IPR011009">
    <property type="entry name" value="Kinase-like_dom_sf"/>
</dbReference>
<evidence type="ECO:0000259" key="1">
    <source>
        <dbReference type="Pfam" id="PF01636"/>
    </source>
</evidence>
<dbReference type="InterPro" id="IPR047175">
    <property type="entry name" value="CotS-like"/>
</dbReference>
<dbReference type="EMBL" id="DXEU01000149">
    <property type="protein sequence ID" value="HIX52812.1"/>
    <property type="molecule type" value="Genomic_DNA"/>
</dbReference>
<organism evidence="2 3">
    <name type="scientific">Candidatus Lachnoclostridium stercoripullorum</name>
    <dbReference type="NCBI Taxonomy" id="2838635"/>
    <lineage>
        <taxon>Bacteria</taxon>
        <taxon>Bacillati</taxon>
        <taxon>Bacillota</taxon>
        <taxon>Clostridia</taxon>
        <taxon>Lachnospirales</taxon>
        <taxon>Lachnospiraceae</taxon>
    </lineage>
</organism>
<dbReference type="GO" id="GO:0042601">
    <property type="term" value="C:endospore-forming forespore"/>
    <property type="evidence" value="ECO:0007669"/>
    <property type="project" value="TreeGrafter"/>
</dbReference>
<dbReference type="InterPro" id="IPR002575">
    <property type="entry name" value="Aminoglycoside_PTrfase"/>
</dbReference>
<reference evidence="2" key="1">
    <citation type="journal article" date="2021" name="PeerJ">
        <title>Extensive microbial diversity within the chicken gut microbiome revealed by metagenomics and culture.</title>
        <authorList>
            <person name="Gilroy R."/>
            <person name="Ravi A."/>
            <person name="Getino M."/>
            <person name="Pursley I."/>
            <person name="Horton D.L."/>
            <person name="Alikhan N.F."/>
            <person name="Baker D."/>
            <person name="Gharbi K."/>
            <person name="Hall N."/>
            <person name="Watson M."/>
            <person name="Adriaenssens E.M."/>
            <person name="Foster-Nyarko E."/>
            <person name="Jarju S."/>
            <person name="Secka A."/>
            <person name="Antonio M."/>
            <person name="Oren A."/>
            <person name="Chaudhuri R.R."/>
            <person name="La Ragione R."/>
            <person name="Hildebrand F."/>
            <person name="Pallen M.J."/>
        </authorList>
    </citation>
    <scope>NUCLEOTIDE SEQUENCE</scope>
    <source>
        <strain evidence="2">ChiGjej4B4-12881</strain>
    </source>
</reference>
<comment type="caution">
    <text evidence="2">The sequence shown here is derived from an EMBL/GenBank/DDBJ whole genome shotgun (WGS) entry which is preliminary data.</text>
</comment>
<dbReference type="Gene3D" id="3.90.1200.10">
    <property type="match status" value="1"/>
</dbReference>
<name>A0A9D1W5R0_9FIRM</name>
<dbReference type="SUPFAM" id="SSF56112">
    <property type="entry name" value="Protein kinase-like (PK-like)"/>
    <property type="match status" value="1"/>
</dbReference>
<feature type="domain" description="Aminoglycoside phosphotransferase" evidence="1">
    <location>
        <begin position="30"/>
        <end position="256"/>
    </location>
</feature>
<sequence length="325" mass="38616">MNDNYIEILEQYGLELFSARKGRGAWLCETDKGLKMVREYRGTIRRLEFEDEVLRTAAENGLLADPYMRSREGSLAAVAGDGTRYIVKDWYADRECNLKDTREVVRAVEKIAGLHRILRQIPFREEWSMGSIMGKSLAAEMKRHNQELWRARNFVRSKRKKTDFELQVIHGFQNFYEQAAEAAEGMARIFTEEKDRALFLCHGDLDQHHLLMTGRGMAVVEFNRMHFGVQVTDLYHFLRKVMEKHEWNSALGQSVLDVYQKYLPLSETERKCLHYLFLYPEKYWKQINFYYNANKAWIPEKNIEKLKKLEEQEKNRWKFLHQLQG</sequence>
<evidence type="ECO:0000313" key="2">
    <source>
        <dbReference type="EMBL" id="HIX52812.1"/>
    </source>
</evidence>
<dbReference type="Gene3D" id="3.30.200.20">
    <property type="entry name" value="Phosphorylase Kinase, domain 1"/>
    <property type="match status" value="1"/>
</dbReference>
<proteinExistence type="predicted"/>
<accession>A0A9D1W5R0</accession>